<feature type="transmembrane region" description="Helical" evidence="6">
    <location>
        <begin position="64"/>
        <end position="83"/>
    </location>
</feature>
<feature type="transmembrane region" description="Helical" evidence="6">
    <location>
        <begin position="95"/>
        <end position="113"/>
    </location>
</feature>
<feature type="transmembrane region" description="Helical" evidence="6">
    <location>
        <begin position="29"/>
        <end position="52"/>
    </location>
</feature>
<feature type="domain" description="Major facilitator superfamily (MFS) profile" evidence="7">
    <location>
        <begin position="29"/>
        <end position="477"/>
    </location>
</feature>
<evidence type="ECO:0000256" key="4">
    <source>
        <dbReference type="ARBA" id="ARBA00022989"/>
    </source>
</evidence>
<reference evidence="8 9" key="1">
    <citation type="submission" date="2024-06" db="EMBL/GenBank/DDBJ databases">
        <title>The Natural Products Discovery Center: Release of the First 8490 Sequenced Strains for Exploring Actinobacteria Biosynthetic Diversity.</title>
        <authorList>
            <person name="Kalkreuter E."/>
            <person name="Kautsar S.A."/>
            <person name="Yang D."/>
            <person name="Bader C.D."/>
            <person name="Teijaro C.N."/>
            <person name="Fluegel L."/>
            <person name="Davis C.M."/>
            <person name="Simpson J.R."/>
            <person name="Lauterbach L."/>
            <person name="Steele A.D."/>
            <person name="Gui C."/>
            <person name="Meng S."/>
            <person name="Li G."/>
            <person name="Viehrig K."/>
            <person name="Ye F."/>
            <person name="Su P."/>
            <person name="Kiefer A.F."/>
            <person name="Nichols A."/>
            <person name="Cepeda A.J."/>
            <person name="Yan W."/>
            <person name="Fan B."/>
            <person name="Jiang Y."/>
            <person name="Adhikari A."/>
            <person name="Zheng C.-J."/>
            <person name="Schuster L."/>
            <person name="Cowan T.M."/>
            <person name="Smanski M.J."/>
            <person name="Chevrette M.G."/>
            <person name="De Carvalho L.P.S."/>
            <person name="Shen B."/>
        </authorList>
    </citation>
    <scope>NUCLEOTIDE SEQUENCE [LARGE SCALE GENOMIC DNA]</scope>
    <source>
        <strain evidence="8 9">NPDC019708</strain>
    </source>
</reference>
<keyword evidence="2" id="KW-0813">Transport</keyword>
<feature type="transmembrane region" description="Helical" evidence="6">
    <location>
        <begin position="354"/>
        <end position="372"/>
    </location>
</feature>
<dbReference type="Pfam" id="PF07690">
    <property type="entry name" value="MFS_1"/>
    <property type="match status" value="1"/>
</dbReference>
<feature type="transmembrane region" description="Helical" evidence="6">
    <location>
        <begin position="151"/>
        <end position="175"/>
    </location>
</feature>
<dbReference type="Gene3D" id="1.20.1720.10">
    <property type="entry name" value="Multidrug resistance protein D"/>
    <property type="match status" value="1"/>
</dbReference>
<comment type="subcellular location">
    <subcellularLocation>
        <location evidence="1">Cell membrane</location>
        <topology evidence="1">Multi-pass membrane protein</topology>
    </subcellularLocation>
</comment>
<dbReference type="InterPro" id="IPR036259">
    <property type="entry name" value="MFS_trans_sf"/>
</dbReference>
<keyword evidence="9" id="KW-1185">Reference proteome</keyword>
<evidence type="ECO:0000256" key="3">
    <source>
        <dbReference type="ARBA" id="ARBA00022692"/>
    </source>
</evidence>
<evidence type="ECO:0000313" key="9">
    <source>
        <dbReference type="Proteomes" id="UP001550628"/>
    </source>
</evidence>
<evidence type="ECO:0000256" key="6">
    <source>
        <dbReference type="SAM" id="Phobius"/>
    </source>
</evidence>
<dbReference type="InterPro" id="IPR011701">
    <property type="entry name" value="MFS"/>
</dbReference>
<accession>A0ABV2WNI0</accession>
<keyword evidence="5 6" id="KW-0472">Membrane</keyword>
<evidence type="ECO:0000259" key="7">
    <source>
        <dbReference type="PROSITE" id="PS50850"/>
    </source>
</evidence>
<dbReference type="PANTHER" id="PTHR42718">
    <property type="entry name" value="MAJOR FACILITATOR SUPERFAMILY MULTIDRUG TRANSPORTER MFSC"/>
    <property type="match status" value="1"/>
</dbReference>
<feature type="transmembrane region" description="Helical" evidence="6">
    <location>
        <begin position="119"/>
        <end position="139"/>
    </location>
</feature>
<dbReference type="GeneID" id="96242562"/>
<keyword evidence="3 6" id="KW-0812">Transmembrane</keyword>
<protein>
    <submittedName>
        <fullName evidence="8">MFS transporter</fullName>
    </submittedName>
</protein>
<dbReference type="InterPro" id="IPR020846">
    <property type="entry name" value="MFS_dom"/>
</dbReference>
<gene>
    <name evidence="8" type="ORF">ABZ510_11310</name>
</gene>
<dbReference type="PANTHER" id="PTHR42718:SF9">
    <property type="entry name" value="MAJOR FACILITATOR SUPERFAMILY MULTIDRUG TRANSPORTER MFSC"/>
    <property type="match status" value="1"/>
</dbReference>
<dbReference type="Gene3D" id="1.20.1250.20">
    <property type="entry name" value="MFS general substrate transporter like domains"/>
    <property type="match status" value="1"/>
</dbReference>
<organism evidence="8 9">
    <name type="scientific">Nocardia rhamnosiphila</name>
    <dbReference type="NCBI Taxonomy" id="426716"/>
    <lineage>
        <taxon>Bacteria</taxon>
        <taxon>Bacillati</taxon>
        <taxon>Actinomycetota</taxon>
        <taxon>Actinomycetes</taxon>
        <taxon>Mycobacteriales</taxon>
        <taxon>Nocardiaceae</taxon>
        <taxon>Nocardia</taxon>
    </lineage>
</organism>
<dbReference type="Proteomes" id="UP001550628">
    <property type="component" value="Unassembled WGS sequence"/>
</dbReference>
<name>A0ABV2WNI0_9NOCA</name>
<feature type="transmembrane region" description="Helical" evidence="6">
    <location>
        <begin position="453"/>
        <end position="472"/>
    </location>
</feature>
<feature type="transmembrane region" description="Helical" evidence="6">
    <location>
        <begin position="378"/>
        <end position="398"/>
    </location>
</feature>
<feature type="transmembrane region" description="Helical" evidence="6">
    <location>
        <begin position="419"/>
        <end position="441"/>
    </location>
</feature>
<dbReference type="PROSITE" id="PS50850">
    <property type="entry name" value="MFS"/>
    <property type="match status" value="1"/>
</dbReference>
<evidence type="ECO:0000313" key="8">
    <source>
        <dbReference type="EMBL" id="MEU1952441.1"/>
    </source>
</evidence>
<feature type="transmembrane region" description="Helical" evidence="6">
    <location>
        <begin position="214"/>
        <end position="233"/>
    </location>
</feature>
<feature type="transmembrane region" description="Helical" evidence="6">
    <location>
        <begin position="282"/>
        <end position="305"/>
    </location>
</feature>
<feature type="transmembrane region" description="Helical" evidence="6">
    <location>
        <begin position="245"/>
        <end position="261"/>
    </location>
</feature>
<dbReference type="SUPFAM" id="SSF103473">
    <property type="entry name" value="MFS general substrate transporter"/>
    <property type="match status" value="2"/>
</dbReference>
<evidence type="ECO:0000256" key="2">
    <source>
        <dbReference type="ARBA" id="ARBA00022448"/>
    </source>
</evidence>
<evidence type="ECO:0000256" key="5">
    <source>
        <dbReference type="ARBA" id="ARBA00023136"/>
    </source>
</evidence>
<sequence>MTTFPDPVAPVDPAPTSGRFARKRSAGTIITILVLVEIISAFESSMVFAAIPTLIRDFDSDAGTVGWTVTAFLLVAAAAAAVCGRIGDMYGRERVLVVILAATVAGSLISALGDSIGAIILGRAVQGLAGAILPLCVGLAREHLPKAKIPVAVAVISGTAIAAGAAAAYIAGLMIDYASWHMIFVVAAVYAAAMLALVLFVLPWRPPTGTTQQIDYLGALAFAPAIAAILLGINKVSAWGWTDGKTLGLILGGLVVLLLWVRWELRVVDPIVDVRILTDRHLALTMLATVTLAAGPFGIGNMINALILQSPQDGPFGIGMSPSDAGLLTFAGAMFGFAFTPLSGRLTRTVGSRISLLIGGLIYAAGCVLTYVSHHSMIGMFVVLVCVSVGASFAYTALQNLIVETVAVENTSEIAGLNAVVRTAGQGIGTSIAGAVLAATAVAGVNTAGGLDAVVTIMLVGTVLTVALSLLIRRGTVYTTPTGT</sequence>
<proteinExistence type="predicted"/>
<feature type="transmembrane region" description="Helical" evidence="6">
    <location>
        <begin position="181"/>
        <end position="202"/>
    </location>
</feature>
<comment type="caution">
    <text evidence="8">The sequence shown here is derived from an EMBL/GenBank/DDBJ whole genome shotgun (WGS) entry which is preliminary data.</text>
</comment>
<feature type="transmembrane region" description="Helical" evidence="6">
    <location>
        <begin position="325"/>
        <end position="342"/>
    </location>
</feature>
<evidence type="ECO:0000256" key="1">
    <source>
        <dbReference type="ARBA" id="ARBA00004651"/>
    </source>
</evidence>
<dbReference type="RefSeq" id="WP_030519642.1">
    <property type="nucleotide sequence ID" value="NZ_JBEYBD010000004.1"/>
</dbReference>
<keyword evidence="4 6" id="KW-1133">Transmembrane helix</keyword>
<dbReference type="EMBL" id="JBEYBF010000006">
    <property type="protein sequence ID" value="MEU1952441.1"/>
    <property type="molecule type" value="Genomic_DNA"/>
</dbReference>